<feature type="region of interest" description="Disordered" evidence="1">
    <location>
        <begin position="450"/>
        <end position="479"/>
    </location>
</feature>
<accession>A0A2H3B605</accession>
<dbReference type="EMBL" id="KZ293508">
    <property type="protein sequence ID" value="PBK59273.1"/>
    <property type="molecule type" value="Genomic_DNA"/>
</dbReference>
<feature type="region of interest" description="Disordered" evidence="1">
    <location>
        <begin position="246"/>
        <end position="270"/>
    </location>
</feature>
<dbReference type="Proteomes" id="UP000218334">
    <property type="component" value="Unassembled WGS sequence"/>
</dbReference>
<evidence type="ECO:0000256" key="1">
    <source>
        <dbReference type="SAM" id="MobiDB-lite"/>
    </source>
</evidence>
<gene>
    <name evidence="2" type="ORF">ARMSODRAFT_1009798</name>
</gene>
<evidence type="ECO:0000313" key="3">
    <source>
        <dbReference type="Proteomes" id="UP000218334"/>
    </source>
</evidence>
<dbReference type="AlphaFoldDB" id="A0A2H3B605"/>
<name>A0A2H3B605_9AGAR</name>
<organism evidence="2 3">
    <name type="scientific">Armillaria solidipes</name>
    <dbReference type="NCBI Taxonomy" id="1076256"/>
    <lineage>
        <taxon>Eukaryota</taxon>
        <taxon>Fungi</taxon>
        <taxon>Dikarya</taxon>
        <taxon>Basidiomycota</taxon>
        <taxon>Agaricomycotina</taxon>
        <taxon>Agaricomycetes</taxon>
        <taxon>Agaricomycetidae</taxon>
        <taxon>Agaricales</taxon>
        <taxon>Marasmiineae</taxon>
        <taxon>Physalacriaceae</taxon>
        <taxon>Armillaria</taxon>
    </lineage>
</organism>
<sequence length="479" mass="53337">MSHPYQHPKNALNESLPVKPILDPGSDAEIDINWVLYSPGSPFDCVLVTSMKKQQMSLPFGHLRPFFKILLRREAQRVTEFERIRFWKPKDNLSIFQISQGWTVKLPNLDDVATELPLPAKFRMVAPAKNAVDDGSGNVHLIITVNPKVNIIEEGGGEDRYAPAELYVNPMPYMQPQNASVDERRVDVFDHQTRTRSPVLAPQTVDDHCTVDKNIQIVTTAQSTQDAHMHSTTSINSANVTPETAAAPLGSTAKVPESTKPENKKKRKVKLEKNRLAAQRNDLRAARHTLRISAAPGTAIVLPSKVPPHNKKEMDLEKARIINQVGASGSKVFFLRSREIFPGLTGDPPPCYVCKEPVKGPPVIGMLALERTLFSGFKAFRTAPGESTHDADERNEKTLKDRVLTRCIYYHWSCVKDPSKRHFIDTPPIRHSSVDSPNWARVLSDIMASAAGEGRNQDGEKESAGASSRRTRRSSSRPT</sequence>
<evidence type="ECO:0000313" key="2">
    <source>
        <dbReference type="EMBL" id="PBK59273.1"/>
    </source>
</evidence>
<reference evidence="3" key="1">
    <citation type="journal article" date="2017" name="Nat. Ecol. Evol.">
        <title>Genome expansion and lineage-specific genetic innovations in the forest pathogenic fungi Armillaria.</title>
        <authorList>
            <person name="Sipos G."/>
            <person name="Prasanna A.N."/>
            <person name="Walter M.C."/>
            <person name="O'Connor E."/>
            <person name="Balint B."/>
            <person name="Krizsan K."/>
            <person name="Kiss B."/>
            <person name="Hess J."/>
            <person name="Varga T."/>
            <person name="Slot J."/>
            <person name="Riley R."/>
            <person name="Boka B."/>
            <person name="Rigling D."/>
            <person name="Barry K."/>
            <person name="Lee J."/>
            <person name="Mihaltcheva S."/>
            <person name="LaButti K."/>
            <person name="Lipzen A."/>
            <person name="Waldron R."/>
            <person name="Moloney N.M."/>
            <person name="Sperisen C."/>
            <person name="Kredics L."/>
            <person name="Vagvoelgyi C."/>
            <person name="Patrignani A."/>
            <person name="Fitzpatrick D."/>
            <person name="Nagy I."/>
            <person name="Doyle S."/>
            <person name="Anderson J.B."/>
            <person name="Grigoriev I.V."/>
            <person name="Gueldener U."/>
            <person name="Muensterkoetter M."/>
            <person name="Nagy L.G."/>
        </authorList>
    </citation>
    <scope>NUCLEOTIDE SEQUENCE [LARGE SCALE GENOMIC DNA]</scope>
    <source>
        <strain evidence="3">28-4</strain>
    </source>
</reference>
<feature type="compositionally biased region" description="Basic residues" evidence="1">
    <location>
        <begin position="469"/>
        <end position="479"/>
    </location>
</feature>
<proteinExistence type="predicted"/>
<protein>
    <submittedName>
        <fullName evidence="2">Uncharacterized protein</fullName>
    </submittedName>
</protein>
<keyword evidence="3" id="KW-1185">Reference proteome</keyword>